<comment type="caution">
    <text evidence="3">The sequence shown here is derived from an EMBL/GenBank/DDBJ whole genome shotgun (WGS) entry which is preliminary data.</text>
</comment>
<reference evidence="3" key="1">
    <citation type="submission" date="2023-10" db="EMBL/GenBank/DDBJ databases">
        <authorList>
            <person name="Chen Y."/>
            <person name="Shah S."/>
            <person name="Dougan E. K."/>
            <person name="Thang M."/>
            <person name="Chan C."/>
        </authorList>
    </citation>
    <scope>NUCLEOTIDE SEQUENCE [LARGE SCALE GENOMIC DNA]</scope>
</reference>
<keyword evidence="4" id="KW-1185">Reference proteome</keyword>
<dbReference type="Proteomes" id="UP001189429">
    <property type="component" value="Unassembled WGS sequence"/>
</dbReference>
<sequence length="295" mass="31947">RRQAEALVAVSQHVAARVRSNSAVLAKKVPGYDYVGNPGQCQNQRFRPMKANKDQRLSLMQCGAECMSDEMCTGFDHIDSIAKCHIYYTGIPTYAGGRASARCYRKSELPPGAGTFTPPPPGPTLPRPISHTPRRRRTFSPGGIGMPGKPDQSEIDDNRVDGKTPAVDEIMDELNSLVGLLKVKAGMTELHAMVEFDANRKAILPEAKSLMGQSFHMQFLGNPGTGKTVVARIVGRLLVEMGVIIGLENSKGEKQVVFEEVSRADLVAEYKGQTAPKVIAAVERALGGVLFIDEA</sequence>
<dbReference type="Gene3D" id="3.40.50.300">
    <property type="entry name" value="P-loop containing nucleotide triphosphate hydrolases"/>
    <property type="match status" value="1"/>
</dbReference>
<evidence type="ECO:0000256" key="1">
    <source>
        <dbReference type="SAM" id="MobiDB-lite"/>
    </source>
</evidence>
<proteinExistence type="predicted"/>
<dbReference type="InterPro" id="IPR050773">
    <property type="entry name" value="CbxX/CfxQ_RuBisCO_ESX"/>
</dbReference>
<evidence type="ECO:0000259" key="2">
    <source>
        <dbReference type="Pfam" id="PF00004"/>
    </source>
</evidence>
<organism evidence="3 4">
    <name type="scientific">Prorocentrum cordatum</name>
    <dbReference type="NCBI Taxonomy" id="2364126"/>
    <lineage>
        <taxon>Eukaryota</taxon>
        <taxon>Sar</taxon>
        <taxon>Alveolata</taxon>
        <taxon>Dinophyceae</taxon>
        <taxon>Prorocentrales</taxon>
        <taxon>Prorocentraceae</taxon>
        <taxon>Prorocentrum</taxon>
    </lineage>
</organism>
<evidence type="ECO:0000313" key="4">
    <source>
        <dbReference type="Proteomes" id="UP001189429"/>
    </source>
</evidence>
<dbReference type="PANTHER" id="PTHR43392">
    <property type="entry name" value="AAA-TYPE ATPASE FAMILY PROTEIN / ANKYRIN REPEAT FAMILY PROTEIN"/>
    <property type="match status" value="1"/>
</dbReference>
<dbReference type="InterPro" id="IPR003959">
    <property type="entry name" value="ATPase_AAA_core"/>
</dbReference>
<dbReference type="SUPFAM" id="SSF52540">
    <property type="entry name" value="P-loop containing nucleoside triphosphate hydrolases"/>
    <property type="match status" value="1"/>
</dbReference>
<feature type="region of interest" description="Disordered" evidence="1">
    <location>
        <begin position="110"/>
        <end position="158"/>
    </location>
</feature>
<feature type="non-terminal residue" evidence="3">
    <location>
        <position position="1"/>
    </location>
</feature>
<name>A0ABN9QA65_9DINO</name>
<dbReference type="PANTHER" id="PTHR43392:SF2">
    <property type="entry name" value="AAA-TYPE ATPASE FAMILY PROTEIN _ ANKYRIN REPEAT FAMILY PROTEIN"/>
    <property type="match status" value="1"/>
</dbReference>
<evidence type="ECO:0000313" key="3">
    <source>
        <dbReference type="EMBL" id="CAK0800108.1"/>
    </source>
</evidence>
<dbReference type="Pfam" id="PF00004">
    <property type="entry name" value="AAA"/>
    <property type="match status" value="1"/>
</dbReference>
<dbReference type="EMBL" id="CAUYUJ010002295">
    <property type="protein sequence ID" value="CAK0800108.1"/>
    <property type="molecule type" value="Genomic_DNA"/>
</dbReference>
<protein>
    <recommendedName>
        <fullName evidence="2">ATPase AAA-type core domain-containing protein</fullName>
    </recommendedName>
</protein>
<dbReference type="InterPro" id="IPR027417">
    <property type="entry name" value="P-loop_NTPase"/>
</dbReference>
<feature type="non-terminal residue" evidence="3">
    <location>
        <position position="295"/>
    </location>
</feature>
<accession>A0ABN9QA65</accession>
<dbReference type="CDD" id="cd00009">
    <property type="entry name" value="AAA"/>
    <property type="match status" value="1"/>
</dbReference>
<feature type="compositionally biased region" description="Pro residues" evidence="1">
    <location>
        <begin position="117"/>
        <end position="126"/>
    </location>
</feature>
<gene>
    <name evidence="3" type="ORF">PCOR1329_LOCUS8366</name>
</gene>
<feature type="domain" description="ATPase AAA-type core" evidence="2">
    <location>
        <begin position="219"/>
        <end position="295"/>
    </location>
</feature>